<keyword evidence="2" id="KW-1185">Reference proteome</keyword>
<dbReference type="EMBL" id="BPVZ01000032">
    <property type="protein sequence ID" value="GKV10750.1"/>
    <property type="molecule type" value="Genomic_DNA"/>
</dbReference>
<evidence type="ECO:0000313" key="1">
    <source>
        <dbReference type="EMBL" id="GKV10750.1"/>
    </source>
</evidence>
<reference evidence="1 2" key="1">
    <citation type="journal article" date="2021" name="Commun. Biol.">
        <title>The genome of Shorea leprosula (Dipterocarpaceae) highlights the ecological relevance of drought in aseasonal tropical rainforests.</title>
        <authorList>
            <person name="Ng K.K.S."/>
            <person name="Kobayashi M.J."/>
            <person name="Fawcett J.A."/>
            <person name="Hatakeyama M."/>
            <person name="Paape T."/>
            <person name="Ng C.H."/>
            <person name="Ang C.C."/>
            <person name="Tnah L.H."/>
            <person name="Lee C.T."/>
            <person name="Nishiyama T."/>
            <person name="Sese J."/>
            <person name="O'Brien M.J."/>
            <person name="Copetti D."/>
            <person name="Mohd Noor M.I."/>
            <person name="Ong R.C."/>
            <person name="Putra M."/>
            <person name="Sireger I.Z."/>
            <person name="Indrioko S."/>
            <person name="Kosugi Y."/>
            <person name="Izuno A."/>
            <person name="Isagi Y."/>
            <person name="Lee S.L."/>
            <person name="Shimizu K.K."/>
        </authorList>
    </citation>
    <scope>NUCLEOTIDE SEQUENCE [LARGE SCALE GENOMIC DNA]</scope>
    <source>
        <strain evidence="1">214</strain>
    </source>
</reference>
<protein>
    <submittedName>
        <fullName evidence="1">Uncharacterized protein</fullName>
    </submittedName>
</protein>
<organism evidence="1 2">
    <name type="scientific">Rubroshorea leprosula</name>
    <dbReference type="NCBI Taxonomy" id="152421"/>
    <lineage>
        <taxon>Eukaryota</taxon>
        <taxon>Viridiplantae</taxon>
        <taxon>Streptophyta</taxon>
        <taxon>Embryophyta</taxon>
        <taxon>Tracheophyta</taxon>
        <taxon>Spermatophyta</taxon>
        <taxon>Magnoliopsida</taxon>
        <taxon>eudicotyledons</taxon>
        <taxon>Gunneridae</taxon>
        <taxon>Pentapetalae</taxon>
        <taxon>rosids</taxon>
        <taxon>malvids</taxon>
        <taxon>Malvales</taxon>
        <taxon>Dipterocarpaceae</taxon>
        <taxon>Rubroshorea</taxon>
    </lineage>
</organism>
<accession>A0AAV5JK33</accession>
<evidence type="ECO:0000313" key="2">
    <source>
        <dbReference type="Proteomes" id="UP001054252"/>
    </source>
</evidence>
<proteinExistence type="predicted"/>
<dbReference type="AlphaFoldDB" id="A0AAV5JK33"/>
<dbReference type="Proteomes" id="UP001054252">
    <property type="component" value="Unassembled WGS sequence"/>
</dbReference>
<comment type="caution">
    <text evidence="1">The sequence shown here is derived from an EMBL/GenBank/DDBJ whole genome shotgun (WGS) entry which is preliminary data.</text>
</comment>
<sequence length="93" mass="10296">MVDISPCFRPFSLLETRLWGKELDPPQPTPLPIPFPSFPSFPCEECNVFEPGPVAGPVWPPGPVQPVQPAGPGRVLKHWKNGIIWPQEKAMGE</sequence>
<gene>
    <name evidence="1" type="ORF">SLEP1_g22070</name>
</gene>
<name>A0AAV5JK33_9ROSI</name>